<dbReference type="Ensembl" id="ENSHCOT00000007881.1">
    <property type="protein sequence ID" value="ENSHCOP00000019771.1"/>
    <property type="gene ID" value="ENSHCOG00000005338.1"/>
</dbReference>
<sequence length="211" mass="23567">VRMHCITWCALCQTHLPPPAPLVQRYFAFATGMRCNHHDVFRSHTGSCDNYVNVTEPSRNVAFASSSFSGYPRDDGHLSSQWSRFTGIGGDRIVEGCHSAPRGGFQYPTRFSFGYPTEESATAYTGTGYIHSGSCDSSSFVVDVVFCPGEFYILKPRSHPVSTSGFITCKIVQTFNDSRHRCVHFLCLIIDCQRCQPLHRCVRATCQMSLD</sequence>
<evidence type="ECO:0000313" key="1">
    <source>
        <dbReference type="Ensembl" id="ENSHCOP00000019771.1"/>
    </source>
</evidence>
<accession>A0A3Q2YMV7</accession>
<dbReference type="GeneTree" id="ENSGT00940000177484"/>
<dbReference type="STRING" id="109280.ENSHCOP00000019771"/>
<evidence type="ECO:0000313" key="2">
    <source>
        <dbReference type="Proteomes" id="UP000264820"/>
    </source>
</evidence>
<reference evidence="1" key="2">
    <citation type="submission" date="2025-09" db="UniProtKB">
        <authorList>
            <consortium name="Ensembl"/>
        </authorList>
    </citation>
    <scope>IDENTIFICATION</scope>
</reference>
<keyword evidence="2" id="KW-1185">Reference proteome</keyword>
<organism evidence="1 2">
    <name type="scientific">Hippocampus comes</name>
    <name type="common">Tiger tail seahorse</name>
    <dbReference type="NCBI Taxonomy" id="109280"/>
    <lineage>
        <taxon>Eukaryota</taxon>
        <taxon>Metazoa</taxon>
        <taxon>Chordata</taxon>
        <taxon>Craniata</taxon>
        <taxon>Vertebrata</taxon>
        <taxon>Euteleostomi</taxon>
        <taxon>Actinopterygii</taxon>
        <taxon>Neopterygii</taxon>
        <taxon>Teleostei</taxon>
        <taxon>Neoteleostei</taxon>
        <taxon>Acanthomorphata</taxon>
        <taxon>Syngnathiaria</taxon>
        <taxon>Syngnathiformes</taxon>
        <taxon>Syngnathoidei</taxon>
        <taxon>Syngnathidae</taxon>
        <taxon>Hippocampus</taxon>
    </lineage>
</organism>
<proteinExistence type="predicted"/>
<reference evidence="1" key="1">
    <citation type="submission" date="2025-08" db="UniProtKB">
        <authorList>
            <consortium name="Ensembl"/>
        </authorList>
    </citation>
    <scope>IDENTIFICATION</scope>
</reference>
<dbReference type="Proteomes" id="UP000264820">
    <property type="component" value="Unplaced"/>
</dbReference>
<name>A0A3Q2YMV7_HIPCM</name>
<protein>
    <submittedName>
        <fullName evidence="1">Uncharacterized protein</fullName>
    </submittedName>
</protein>
<dbReference type="AlphaFoldDB" id="A0A3Q2YMV7"/>